<dbReference type="PROSITE" id="PS50949">
    <property type="entry name" value="HTH_GNTR"/>
    <property type="match status" value="1"/>
</dbReference>
<dbReference type="InterPro" id="IPR036388">
    <property type="entry name" value="WH-like_DNA-bd_sf"/>
</dbReference>
<dbReference type="RefSeq" id="WP_047213427.1">
    <property type="nucleotide sequence ID" value="NZ_CP011568.3"/>
</dbReference>
<dbReference type="PRINTS" id="PR00035">
    <property type="entry name" value="HTHGNTR"/>
</dbReference>
<dbReference type="Pfam" id="PF07702">
    <property type="entry name" value="UTRA"/>
    <property type="match status" value="1"/>
</dbReference>
<dbReference type="GO" id="GO:0003677">
    <property type="term" value="F:DNA binding"/>
    <property type="evidence" value="ECO:0007669"/>
    <property type="project" value="UniProtKB-KW"/>
</dbReference>
<dbReference type="InterPro" id="IPR011663">
    <property type="entry name" value="UTRA"/>
</dbReference>
<dbReference type="OrthoDB" id="7363114at2"/>
<dbReference type="InterPro" id="IPR000524">
    <property type="entry name" value="Tscrpt_reg_HTH_GntR"/>
</dbReference>
<protein>
    <submittedName>
        <fullName evidence="5">GntR family transcriptional regulator</fullName>
    </submittedName>
</protein>
<dbReference type="SUPFAM" id="SSF64288">
    <property type="entry name" value="Chorismate lyase-like"/>
    <property type="match status" value="1"/>
</dbReference>
<evidence type="ECO:0000256" key="2">
    <source>
        <dbReference type="ARBA" id="ARBA00023125"/>
    </source>
</evidence>
<name>A0A0G3EQV5_9BURK</name>
<dbReference type="SMART" id="SM00345">
    <property type="entry name" value="HTH_GNTR"/>
    <property type="match status" value="1"/>
</dbReference>
<dbReference type="GO" id="GO:0045892">
    <property type="term" value="P:negative regulation of DNA-templated transcription"/>
    <property type="evidence" value="ECO:0007669"/>
    <property type="project" value="TreeGrafter"/>
</dbReference>
<dbReference type="PANTHER" id="PTHR44846:SF1">
    <property type="entry name" value="MANNOSYL-D-GLYCERATE TRANSPORT_METABOLISM SYSTEM REPRESSOR MNGR-RELATED"/>
    <property type="match status" value="1"/>
</dbReference>
<dbReference type="CDD" id="cd07377">
    <property type="entry name" value="WHTH_GntR"/>
    <property type="match status" value="1"/>
</dbReference>
<dbReference type="STRING" id="445709.ABW99_05260"/>
<dbReference type="KEGG" id="ptx:ABW99_05260"/>
<reference evidence="6" key="1">
    <citation type="submission" date="2015-06" db="EMBL/GenBank/DDBJ databases">
        <authorList>
            <person name="Lim Y.L."/>
            <person name="Ee R."/>
            <person name="Yong D."/>
            <person name="How K.Y."/>
            <person name="Yin W.F."/>
            <person name="Chan K.G."/>
        </authorList>
    </citation>
    <scope>NUCLEOTIDE SEQUENCE [LARGE SCALE GENOMIC DNA]</scope>
    <source>
        <strain evidence="6">DSM 25325</strain>
    </source>
</reference>
<keyword evidence="6" id="KW-1185">Reference proteome</keyword>
<dbReference type="PANTHER" id="PTHR44846">
    <property type="entry name" value="MANNOSYL-D-GLYCERATE TRANSPORT/METABOLISM SYSTEM REPRESSOR MNGR-RELATED"/>
    <property type="match status" value="1"/>
</dbReference>
<dbReference type="SUPFAM" id="SSF46785">
    <property type="entry name" value="Winged helix' DNA-binding domain"/>
    <property type="match status" value="1"/>
</dbReference>
<sequence>MTTLLNQQPRYLQLAQTLINEIQAGKYGIGDLLPTEYDLCEQFGASRFTVREAVKRLVQMGLVDRQAGVGTRVRAQQAVSGYQQVMQQLGDLQQYTADTELDIVSRQTIEIDESLCGLLRATPGETWLRIEALRRSGESRYPICVSEIYIHPAFRTVENVGSATHEPIYTLIERQFGEQITEVQQEIRAVNVTGAQARQLNVKARSAALWICRHYINRRGEVVEVAISTHPAERFSYSEKFQRDWRPV</sequence>
<feature type="domain" description="HTH gntR-type" evidence="4">
    <location>
        <begin position="8"/>
        <end position="76"/>
    </location>
</feature>
<dbReference type="AlphaFoldDB" id="A0A0G3EQV5"/>
<evidence type="ECO:0000256" key="3">
    <source>
        <dbReference type="ARBA" id="ARBA00023163"/>
    </source>
</evidence>
<dbReference type="EMBL" id="CP011568">
    <property type="protein sequence ID" value="AKJ67722.1"/>
    <property type="molecule type" value="Genomic_DNA"/>
</dbReference>
<dbReference type="Pfam" id="PF00392">
    <property type="entry name" value="GntR"/>
    <property type="match status" value="1"/>
</dbReference>
<dbReference type="Proteomes" id="UP000036700">
    <property type="component" value="Chromosome"/>
</dbReference>
<keyword evidence="1" id="KW-0805">Transcription regulation</keyword>
<organism evidence="5 6">
    <name type="scientific">Pandoraea thiooxydans</name>
    <dbReference type="NCBI Taxonomy" id="445709"/>
    <lineage>
        <taxon>Bacteria</taxon>
        <taxon>Pseudomonadati</taxon>
        <taxon>Pseudomonadota</taxon>
        <taxon>Betaproteobacteria</taxon>
        <taxon>Burkholderiales</taxon>
        <taxon>Burkholderiaceae</taxon>
        <taxon>Pandoraea</taxon>
    </lineage>
</organism>
<dbReference type="GO" id="GO:0003700">
    <property type="term" value="F:DNA-binding transcription factor activity"/>
    <property type="evidence" value="ECO:0007669"/>
    <property type="project" value="InterPro"/>
</dbReference>
<keyword evidence="2" id="KW-0238">DNA-binding</keyword>
<dbReference type="SMART" id="SM00866">
    <property type="entry name" value="UTRA"/>
    <property type="match status" value="1"/>
</dbReference>
<dbReference type="PATRIC" id="fig|445709.3.peg.1133"/>
<dbReference type="Gene3D" id="1.10.10.10">
    <property type="entry name" value="Winged helix-like DNA-binding domain superfamily/Winged helix DNA-binding domain"/>
    <property type="match status" value="1"/>
</dbReference>
<evidence type="ECO:0000313" key="5">
    <source>
        <dbReference type="EMBL" id="AKJ67722.1"/>
    </source>
</evidence>
<accession>A0A0G3EQV5</accession>
<evidence type="ECO:0000256" key="1">
    <source>
        <dbReference type="ARBA" id="ARBA00023015"/>
    </source>
</evidence>
<dbReference type="Gene3D" id="3.40.1410.10">
    <property type="entry name" value="Chorismate lyase-like"/>
    <property type="match status" value="1"/>
</dbReference>
<proteinExistence type="predicted"/>
<evidence type="ECO:0000259" key="4">
    <source>
        <dbReference type="PROSITE" id="PS50949"/>
    </source>
</evidence>
<evidence type="ECO:0000313" key="6">
    <source>
        <dbReference type="Proteomes" id="UP000036700"/>
    </source>
</evidence>
<dbReference type="InterPro" id="IPR028978">
    <property type="entry name" value="Chorismate_lyase_/UTRA_dom_sf"/>
</dbReference>
<gene>
    <name evidence="5" type="ORF">ABW99_05260</name>
</gene>
<dbReference type="InterPro" id="IPR050679">
    <property type="entry name" value="Bact_HTH_transcr_reg"/>
</dbReference>
<keyword evidence="3" id="KW-0804">Transcription</keyword>
<dbReference type="InterPro" id="IPR036390">
    <property type="entry name" value="WH_DNA-bd_sf"/>
</dbReference>